<dbReference type="InterPro" id="IPR020575">
    <property type="entry name" value="Hsp90_N"/>
</dbReference>
<feature type="binding site" evidence="11">
    <location>
        <position position="84"/>
    </location>
    <ligand>
        <name>ATP</name>
        <dbReference type="ChEBI" id="CHEBI:30616"/>
    </ligand>
</feature>
<keyword evidence="4 10" id="KW-0547">Nucleotide-binding</keyword>
<dbReference type="Pfam" id="PF00183">
    <property type="entry name" value="HSP90"/>
    <property type="match status" value="1"/>
</dbReference>
<comment type="subunit">
    <text evidence="10">Homodimer.</text>
</comment>
<dbReference type="Gene3D" id="3.30.565.10">
    <property type="entry name" value="Histidine kinase-like ATPase, C-terminal domain"/>
    <property type="match status" value="1"/>
</dbReference>
<keyword evidence="5 10" id="KW-0067">ATP-binding</keyword>
<evidence type="ECO:0000256" key="3">
    <source>
        <dbReference type="ARBA" id="ARBA00022490"/>
    </source>
</evidence>
<proteinExistence type="inferred from homology"/>
<dbReference type="GO" id="GO:0016887">
    <property type="term" value="F:ATP hydrolysis activity"/>
    <property type="evidence" value="ECO:0007669"/>
    <property type="project" value="InterPro"/>
</dbReference>
<feature type="binding site" evidence="11">
    <location>
        <position position="177"/>
    </location>
    <ligand>
        <name>ATP</name>
        <dbReference type="ChEBI" id="CHEBI:30616"/>
    </ligand>
</feature>
<dbReference type="PIRSF" id="PIRSF002583">
    <property type="entry name" value="Hsp90"/>
    <property type="match status" value="1"/>
</dbReference>
<dbReference type="FunFam" id="3.30.230.80:FF:000002">
    <property type="entry name" value="Molecular chaperone HtpG"/>
    <property type="match status" value="1"/>
</dbReference>
<keyword evidence="6 10" id="KW-0346">Stress response</keyword>
<evidence type="ECO:0000256" key="2">
    <source>
        <dbReference type="ARBA" id="ARBA00008239"/>
    </source>
</evidence>
<dbReference type="SUPFAM" id="SSF55874">
    <property type="entry name" value="ATPase domain of HSP90 chaperone/DNA topoisomerase II/histidine kinase"/>
    <property type="match status" value="1"/>
</dbReference>
<dbReference type="EMBL" id="SLUI01000002">
    <property type="protein sequence ID" value="TCL39346.1"/>
    <property type="molecule type" value="Genomic_DNA"/>
</dbReference>
<reference evidence="12 13" key="1">
    <citation type="submission" date="2019-03" db="EMBL/GenBank/DDBJ databases">
        <title>Genomic Encyclopedia of Type Strains, Phase IV (KMG-IV): sequencing the most valuable type-strain genomes for metagenomic binning, comparative biology and taxonomic classification.</title>
        <authorList>
            <person name="Goeker M."/>
        </authorList>
    </citation>
    <scope>NUCLEOTIDE SEQUENCE [LARGE SCALE GENOMIC DNA]</scope>
    <source>
        <strain evidence="12 13">DSM 15969</strain>
    </source>
</reference>
<evidence type="ECO:0000256" key="6">
    <source>
        <dbReference type="ARBA" id="ARBA00023016"/>
    </source>
</evidence>
<dbReference type="GO" id="GO:0005524">
    <property type="term" value="F:ATP binding"/>
    <property type="evidence" value="ECO:0007669"/>
    <property type="project" value="UniProtKB-UniRule"/>
</dbReference>
<feature type="binding site" evidence="11">
    <location>
        <position position="97"/>
    </location>
    <ligand>
        <name>ATP</name>
        <dbReference type="ChEBI" id="CHEBI:30616"/>
    </ligand>
</feature>
<evidence type="ECO:0000256" key="11">
    <source>
        <dbReference type="PIRSR" id="PIRSR002583-1"/>
    </source>
</evidence>
<dbReference type="PANTHER" id="PTHR11528">
    <property type="entry name" value="HEAT SHOCK PROTEIN 90 FAMILY MEMBER"/>
    <property type="match status" value="1"/>
</dbReference>
<dbReference type="AlphaFoldDB" id="A0A4R1Q9K4"/>
<dbReference type="Proteomes" id="UP000295063">
    <property type="component" value="Unassembled WGS sequence"/>
</dbReference>
<evidence type="ECO:0000256" key="10">
    <source>
        <dbReference type="HAMAP-Rule" id="MF_00505"/>
    </source>
</evidence>
<dbReference type="FunFam" id="3.30.565.10:FF:000009">
    <property type="entry name" value="Molecular chaperone HtpG"/>
    <property type="match status" value="1"/>
</dbReference>
<evidence type="ECO:0000313" key="12">
    <source>
        <dbReference type="EMBL" id="TCL39346.1"/>
    </source>
</evidence>
<dbReference type="PROSITE" id="PS00298">
    <property type="entry name" value="HSP90"/>
    <property type="match status" value="1"/>
</dbReference>
<sequence>MTEQTLTKETREFQAETKQLLDLMVHSIYTNREIFLRELISNASDAIDKIRFESLTNQDLLENNRDFEIFIVPDEDSHTLTISDNGIGMTYAEVIENIGTIAKSGTKAFFEKLKENETASEHELIGQFGVGFYSAFMVADKVTLITRAPGQEKGIKWESTGDGTYTIEEIEKPQRGTTLALSLKEEFHSSEKPEQNFLNTSVIQSLIKKYSDYIRYPIKMNFTREERERDADGKVIEDAPVKQVVELRTLNSMTPLWTKSKASITTEEYHDFYKNLFHDWEEPLEILHNKAEGAVEYTSLLFIPSHAPYDFYDREATAGIRLYSKQIFIMDNCKDLLPEYLRFVRGLVDSPDFSLNISRELLQHSSQLKLIGKNLEKNVLKSLSSQLSKDRPKYEKFWKEFGRALKIGVYSDYQSRDKLKDLLLFSSSRSAEELTTLEEYVQRMKENQKSIYYATGKDQASVDRLPQLELLREKGIEVLYLFDQVDEFAIDALREYKEKKFQSVSRGDLNLDEIDTEEGKKDTEALAKENEGLIKAVKEHLDGKIADVKISSRLKSSAVCLVSDNSGISLSMEQILAEMNKTMFKAKRILELNPEHEVFAALKELYETAPESEAFQDYCDLLYVQAMLIEGLPPEDPIGFADKMSRLMARSKN</sequence>
<dbReference type="Gene3D" id="1.20.120.790">
    <property type="entry name" value="Heat shock protein 90, C-terminal domain"/>
    <property type="match status" value="1"/>
</dbReference>
<feature type="binding site" evidence="11">
    <location>
        <position position="103"/>
    </location>
    <ligand>
        <name>ATP</name>
        <dbReference type="ChEBI" id="CHEBI:30616"/>
    </ligand>
</feature>
<feature type="binding site" evidence="11">
    <location>
        <position position="359"/>
    </location>
    <ligand>
        <name>ATP</name>
        <dbReference type="ChEBI" id="CHEBI:30616"/>
    </ligand>
</feature>
<dbReference type="InterPro" id="IPR036890">
    <property type="entry name" value="HATPase_C_sf"/>
</dbReference>
<dbReference type="NCBIfam" id="NF003555">
    <property type="entry name" value="PRK05218.1"/>
    <property type="match status" value="1"/>
</dbReference>
<dbReference type="InterPro" id="IPR001404">
    <property type="entry name" value="Hsp90_fam"/>
</dbReference>
<dbReference type="RefSeq" id="WP_132075724.1">
    <property type="nucleotide sequence ID" value="NZ_SLUI01000002.1"/>
</dbReference>
<feature type="binding site" evidence="11">
    <location>
        <begin position="127"/>
        <end position="132"/>
    </location>
    <ligand>
        <name>ATP</name>
        <dbReference type="ChEBI" id="CHEBI:30616"/>
    </ligand>
</feature>
<dbReference type="GO" id="GO:0051082">
    <property type="term" value="F:unfolded protein binding"/>
    <property type="evidence" value="ECO:0007669"/>
    <property type="project" value="UniProtKB-UniRule"/>
</dbReference>
<dbReference type="SUPFAM" id="SSF110942">
    <property type="entry name" value="HSP90 C-terminal domain"/>
    <property type="match status" value="1"/>
</dbReference>
<keyword evidence="3 10" id="KW-0963">Cytoplasm</keyword>
<comment type="similarity">
    <text evidence="2 10">Belongs to the heat shock protein 90 family.</text>
</comment>
<feature type="binding site" evidence="11">
    <location>
        <position position="38"/>
    </location>
    <ligand>
        <name>ATP</name>
        <dbReference type="ChEBI" id="CHEBI:30616"/>
    </ligand>
</feature>
<comment type="subcellular location">
    <subcellularLocation>
        <location evidence="1 10">Cytoplasm</location>
    </subcellularLocation>
</comment>
<evidence type="ECO:0000313" key="13">
    <source>
        <dbReference type="Proteomes" id="UP000295063"/>
    </source>
</evidence>
<comment type="function">
    <text evidence="8 10">Molecular chaperone. Has ATPase activity.</text>
</comment>
<evidence type="ECO:0000256" key="8">
    <source>
        <dbReference type="ARBA" id="ARBA00058590"/>
    </source>
</evidence>
<dbReference type="Pfam" id="PF13589">
    <property type="entry name" value="HATPase_c_3"/>
    <property type="match status" value="1"/>
</dbReference>
<evidence type="ECO:0000256" key="1">
    <source>
        <dbReference type="ARBA" id="ARBA00004496"/>
    </source>
</evidence>
<feature type="binding site" evidence="11">
    <location>
        <begin position="104"/>
        <end position="105"/>
    </location>
    <ligand>
        <name>ATP</name>
        <dbReference type="ChEBI" id="CHEBI:30616"/>
    </ligand>
</feature>
<feature type="region of interest" description="A; substrate-binding" evidence="10">
    <location>
        <begin position="1"/>
        <end position="359"/>
    </location>
</feature>
<keyword evidence="7 10" id="KW-0143">Chaperone</keyword>
<comment type="caution">
    <text evidence="12">The sequence shown here is derived from an EMBL/GenBank/DDBJ whole genome shotgun (WGS) entry which is preliminary data.</text>
</comment>
<accession>A0A4R1Q9K4</accession>
<dbReference type="SUPFAM" id="SSF54211">
    <property type="entry name" value="Ribosomal protein S5 domain 2-like"/>
    <property type="match status" value="1"/>
</dbReference>
<dbReference type="Gene3D" id="3.40.50.11260">
    <property type="match status" value="1"/>
</dbReference>
<organism evidence="12 13">
    <name type="scientific">Anaerospora hongkongensis</name>
    <dbReference type="NCBI Taxonomy" id="244830"/>
    <lineage>
        <taxon>Bacteria</taxon>
        <taxon>Bacillati</taxon>
        <taxon>Bacillota</taxon>
        <taxon>Negativicutes</taxon>
        <taxon>Selenomonadales</taxon>
        <taxon>Sporomusaceae</taxon>
        <taxon>Anaerospora</taxon>
    </lineage>
</organism>
<evidence type="ECO:0000256" key="9">
    <source>
        <dbReference type="ARBA" id="ARBA00070675"/>
    </source>
</evidence>
<feature type="region of interest" description="C" evidence="10">
    <location>
        <begin position="575"/>
        <end position="653"/>
    </location>
</feature>
<name>A0A4R1Q9K4_9FIRM</name>
<gene>
    <name evidence="10" type="primary">htpG</name>
    <name evidence="12" type="ORF">EV210_102261</name>
</gene>
<dbReference type="InterPro" id="IPR019805">
    <property type="entry name" value="Heat_shock_protein_90_CS"/>
</dbReference>
<dbReference type="OrthoDB" id="9802640at2"/>
<feature type="binding site" evidence="11">
    <location>
        <position position="89"/>
    </location>
    <ligand>
        <name>ATP</name>
        <dbReference type="ChEBI" id="CHEBI:30616"/>
    </ligand>
</feature>
<dbReference type="InterPro" id="IPR020568">
    <property type="entry name" value="Ribosomal_Su5_D2-typ_SF"/>
</dbReference>
<protein>
    <recommendedName>
        <fullName evidence="9 10">Chaperone protein HtpG</fullName>
    </recommendedName>
    <alternativeName>
        <fullName evidence="10">Heat shock protein HtpG</fullName>
    </alternativeName>
    <alternativeName>
        <fullName evidence="10">High temperature protein G</fullName>
    </alternativeName>
</protein>
<dbReference type="PRINTS" id="PR00775">
    <property type="entry name" value="HEATSHOCK90"/>
</dbReference>
<dbReference type="InterPro" id="IPR037196">
    <property type="entry name" value="HSP90_C"/>
</dbReference>
<dbReference type="GO" id="GO:0005737">
    <property type="term" value="C:cytoplasm"/>
    <property type="evidence" value="ECO:0007669"/>
    <property type="project" value="UniProtKB-SubCell"/>
</dbReference>
<comment type="caution">
    <text evidence="10">Lacks conserved residue(s) required for the propagation of feature annotation.</text>
</comment>
<evidence type="ECO:0000256" key="5">
    <source>
        <dbReference type="ARBA" id="ARBA00022840"/>
    </source>
</evidence>
<dbReference type="HAMAP" id="MF_00505">
    <property type="entry name" value="HSP90"/>
    <property type="match status" value="1"/>
</dbReference>
<evidence type="ECO:0000256" key="7">
    <source>
        <dbReference type="ARBA" id="ARBA00023186"/>
    </source>
</evidence>
<dbReference type="CDD" id="cd16927">
    <property type="entry name" value="HATPase_Hsp90-like"/>
    <property type="match status" value="1"/>
</dbReference>
<dbReference type="GO" id="GO:0140662">
    <property type="term" value="F:ATP-dependent protein folding chaperone"/>
    <property type="evidence" value="ECO:0007669"/>
    <property type="project" value="InterPro"/>
</dbReference>
<feature type="binding site" evidence="11">
    <location>
        <position position="42"/>
    </location>
    <ligand>
        <name>ATP</name>
        <dbReference type="ChEBI" id="CHEBI:30616"/>
    </ligand>
</feature>
<dbReference type="Gene3D" id="3.30.230.80">
    <property type="match status" value="1"/>
</dbReference>
<keyword evidence="13" id="KW-1185">Reference proteome</keyword>
<evidence type="ECO:0000256" key="4">
    <source>
        <dbReference type="ARBA" id="ARBA00022741"/>
    </source>
</evidence>